<dbReference type="EMBL" id="JBANQN010000007">
    <property type="protein sequence ID" value="KAK6784605.1"/>
    <property type="molecule type" value="Genomic_DNA"/>
</dbReference>
<reference evidence="1 2" key="1">
    <citation type="submission" date="2024-02" db="EMBL/GenBank/DDBJ databases">
        <title>de novo genome assembly of Solanum bulbocastanum strain 11H21.</title>
        <authorList>
            <person name="Hosaka A.J."/>
        </authorList>
    </citation>
    <scope>NUCLEOTIDE SEQUENCE [LARGE SCALE GENOMIC DNA]</scope>
    <source>
        <tissue evidence="1">Young leaves</tissue>
    </source>
</reference>
<gene>
    <name evidence="1" type="ORF">RDI58_018060</name>
</gene>
<sequence length="104" mass="12021">MNLKNVSIKIESEDQALIMLCSLSEFDDTFVDTFLYGKYNISLDDVSNALKYEELKKIFSNSRTEGKGVVSRGKTQHTNFNIKKRFNVRSKSKARKYNCYECGE</sequence>
<organism evidence="1 2">
    <name type="scientific">Solanum bulbocastanum</name>
    <name type="common">Wild potato</name>
    <dbReference type="NCBI Taxonomy" id="147425"/>
    <lineage>
        <taxon>Eukaryota</taxon>
        <taxon>Viridiplantae</taxon>
        <taxon>Streptophyta</taxon>
        <taxon>Embryophyta</taxon>
        <taxon>Tracheophyta</taxon>
        <taxon>Spermatophyta</taxon>
        <taxon>Magnoliopsida</taxon>
        <taxon>eudicotyledons</taxon>
        <taxon>Gunneridae</taxon>
        <taxon>Pentapetalae</taxon>
        <taxon>asterids</taxon>
        <taxon>lamiids</taxon>
        <taxon>Solanales</taxon>
        <taxon>Solanaceae</taxon>
        <taxon>Solanoideae</taxon>
        <taxon>Solaneae</taxon>
        <taxon>Solanum</taxon>
    </lineage>
</organism>
<accession>A0AAN8TCE4</accession>
<proteinExistence type="predicted"/>
<protein>
    <submittedName>
        <fullName evidence="1">Uncharacterized protein</fullName>
    </submittedName>
</protein>
<dbReference type="Proteomes" id="UP001371456">
    <property type="component" value="Unassembled WGS sequence"/>
</dbReference>
<evidence type="ECO:0000313" key="2">
    <source>
        <dbReference type="Proteomes" id="UP001371456"/>
    </source>
</evidence>
<evidence type="ECO:0000313" key="1">
    <source>
        <dbReference type="EMBL" id="KAK6784605.1"/>
    </source>
</evidence>
<comment type="caution">
    <text evidence="1">The sequence shown here is derived from an EMBL/GenBank/DDBJ whole genome shotgun (WGS) entry which is preliminary data.</text>
</comment>
<dbReference type="AlphaFoldDB" id="A0AAN8TCE4"/>
<name>A0AAN8TCE4_SOLBU</name>
<keyword evidence="2" id="KW-1185">Reference proteome</keyword>